<proteinExistence type="predicted"/>
<name>A0A385DMU0_9CAUD</name>
<gene>
    <name evidence="1" type="primary">44</name>
    <name evidence="1" type="ORF">SEA_ALI17_44</name>
</gene>
<evidence type="ECO:0000313" key="2">
    <source>
        <dbReference type="Proteomes" id="UP000262272"/>
    </source>
</evidence>
<dbReference type="GeneID" id="63027072"/>
<dbReference type="Proteomes" id="UP000262272">
    <property type="component" value="Segment"/>
</dbReference>
<keyword evidence="2" id="KW-1185">Reference proteome</keyword>
<organism evidence="1 2">
    <name type="scientific">Gordonia phage Ali17</name>
    <dbReference type="NCBI Taxonomy" id="2301561"/>
    <lineage>
        <taxon>Viruses</taxon>
        <taxon>Duplodnaviria</taxon>
        <taxon>Heunggongvirae</taxon>
        <taxon>Uroviricota</taxon>
        <taxon>Caudoviricetes</taxon>
        <taxon>Stackebrandtviridae</taxon>
        <taxon>Schenleyvirinae</taxon>
        <taxon>Leonardvirus</taxon>
        <taxon>Leonardvirus ali17</taxon>
    </lineage>
</organism>
<sequence>MMAACSSCGERIVFGITANGKNMPLDEHPNLTKGNVRVLRREGPKMHVQVLGDKNAAAARADGEHLYLPHFVNCPARDRHRKTRR</sequence>
<dbReference type="RefSeq" id="YP_010002521.1">
    <property type="nucleotide sequence ID" value="NC_053245.1"/>
</dbReference>
<protein>
    <submittedName>
        <fullName evidence="1">Uncharacterized protein</fullName>
    </submittedName>
</protein>
<evidence type="ECO:0000313" key="1">
    <source>
        <dbReference type="EMBL" id="AXQ60660.1"/>
    </source>
</evidence>
<dbReference type="KEGG" id="vg:63027072"/>
<reference evidence="1 2" key="1">
    <citation type="submission" date="2018-07" db="EMBL/GenBank/DDBJ databases">
        <authorList>
            <person name="Celious N.A."/>
            <person name="Jones R.M."/>
            <person name="Banks M.D."/>
            <person name="Grant A."/>
            <person name="McCray S.R."/>
            <person name="Melton Z.A."/>
            <person name="Mitchell A.N."/>
            <person name="Smalls C.A."/>
            <person name="Postiglione A.E."/>
            <person name="Patwardhan S."/>
            <person name="Newman R.H."/>
            <person name="Coomans R.J."/>
            <person name="Warner M.H."/>
            <person name="Garlena R.A."/>
            <person name="Russell D.A."/>
            <person name="Pope W.H."/>
            <person name="Jacobs-Sera D."/>
            <person name="Hatfull G.F."/>
        </authorList>
    </citation>
    <scope>NUCLEOTIDE SEQUENCE [LARGE SCALE GENOMIC DNA]</scope>
</reference>
<accession>A0A385DMU0</accession>
<dbReference type="EMBL" id="MH669000">
    <property type="protein sequence ID" value="AXQ60660.1"/>
    <property type="molecule type" value="Genomic_DNA"/>
</dbReference>